<name>A0ABD1TIA9_9LAMI</name>
<dbReference type="Proteomes" id="UP001604336">
    <property type="component" value="Unassembled WGS sequence"/>
</dbReference>
<dbReference type="AlphaFoldDB" id="A0ABD1TIA9"/>
<evidence type="ECO:0000313" key="2">
    <source>
        <dbReference type="Proteomes" id="UP001604336"/>
    </source>
</evidence>
<accession>A0ABD1TIA9</accession>
<organism evidence="1 2">
    <name type="scientific">Abeliophyllum distichum</name>
    <dbReference type="NCBI Taxonomy" id="126358"/>
    <lineage>
        <taxon>Eukaryota</taxon>
        <taxon>Viridiplantae</taxon>
        <taxon>Streptophyta</taxon>
        <taxon>Embryophyta</taxon>
        <taxon>Tracheophyta</taxon>
        <taxon>Spermatophyta</taxon>
        <taxon>Magnoliopsida</taxon>
        <taxon>eudicotyledons</taxon>
        <taxon>Gunneridae</taxon>
        <taxon>Pentapetalae</taxon>
        <taxon>asterids</taxon>
        <taxon>lamiids</taxon>
        <taxon>Lamiales</taxon>
        <taxon>Oleaceae</taxon>
        <taxon>Forsythieae</taxon>
        <taxon>Abeliophyllum</taxon>
    </lineage>
</organism>
<keyword evidence="2" id="KW-1185">Reference proteome</keyword>
<reference evidence="2" key="1">
    <citation type="submission" date="2024-07" db="EMBL/GenBank/DDBJ databases">
        <title>Two chromosome-level genome assemblies of Korean endemic species Abeliophyllum distichum and Forsythia ovata (Oleaceae).</title>
        <authorList>
            <person name="Jang H."/>
        </authorList>
    </citation>
    <scope>NUCLEOTIDE SEQUENCE [LARGE SCALE GENOMIC DNA]</scope>
</reference>
<proteinExistence type="predicted"/>
<dbReference type="EMBL" id="JBFOLK010000005">
    <property type="protein sequence ID" value="KAL2512467.1"/>
    <property type="molecule type" value="Genomic_DNA"/>
</dbReference>
<comment type="caution">
    <text evidence="1">The sequence shown here is derived from an EMBL/GenBank/DDBJ whole genome shotgun (WGS) entry which is preliminary data.</text>
</comment>
<evidence type="ECO:0000313" key="1">
    <source>
        <dbReference type="EMBL" id="KAL2512467.1"/>
    </source>
</evidence>
<gene>
    <name evidence="1" type="ORF">Adt_18067</name>
</gene>
<protein>
    <submittedName>
        <fullName evidence="1">Uncharacterized protein</fullName>
    </submittedName>
</protein>
<sequence>MREIKTAVATTERSISHHHININLLMQKCLTLLECQHKCHVGEYPQLAQPPIHEIDTILGGSHLGGSSNNSHKIYIWEAKEPANVNYHIHTRPMGTMRNNPITFFPNDALGVHSHNNALVVRAVVARNGLGRMLVDDRSFVNIIYGTTYVKMGIETPLILDTNPIYGFTGNPIIPR</sequence>